<sequence length="90" mass="10086">MQAYIYRSRKKEDTYVFLAKEDGFDVLPAGLDAQLAPWDSVMTLELHPERKLARGNAAAVMENLSQRGFHLQFPPASTIDPMSSDWGTDA</sequence>
<evidence type="ECO:0000259" key="1">
    <source>
        <dbReference type="PROSITE" id="PS51648"/>
    </source>
</evidence>
<reference evidence="2 3" key="1">
    <citation type="submission" date="2021-08" db="EMBL/GenBank/DDBJ databases">
        <title>Lysobacter sp. strain CJ11 Genome sequencing and assembly.</title>
        <authorList>
            <person name="Kim I."/>
        </authorList>
    </citation>
    <scope>NUCLEOTIDE SEQUENCE [LARGE SCALE GENOMIC DNA]</scope>
    <source>
        <strain evidence="2 3">CJ11</strain>
    </source>
</reference>
<dbReference type="PANTHER" id="PTHR38109">
    <property type="entry name" value="PROTEIN YCGL"/>
    <property type="match status" value="1"/>
</dbReference>
<dbReference type="SUPFAM" id="SSF160191">
    <property type="entry name" value="YcgL-like"/>
    <property type="match status" value="1"/>
</dbReference>
<evidence type="ECO:0000313" key="2">
    <source>
        <dbReference type="EMBL" id="QYR53881.1"/>
    </source>
</evidence>
<name>A0ABX8WSS2_9GAMM</name>
<accession>A0ABX8WSS2</accession>
<dbReference type="Gene3D" id="3.10.510.20">
    <property type="entry name" value="YcgL domain"/>
    <property type="match status" value="1"/>
</dbReference>
<dbReference type="PANTHER" id="PTHR38109:SF1">
    <property type="entry name" value="PROTEIN YCGL"/>
    <property type="match status" value="1"/>
</dbReference>
<keyword evidence="3" id="KW-1185">Reference proteome</keyword>
<dbReference type="PROSITE" id="PS51648">
    <property type="entry name" value="YCGL"/>
    <property type="match status" value="1"/>
</dbReference>
<gene>
    <name evidence="2" type="ORF">H8L67_01775</name>
</gene>
<protein>
    <submittedName>
        <fullName evidence="2">YcgL domain-containing protein</fullName>
    </submittedName>
</protein>
<dbReference type="EMBL" id="CP080544">
    <property type="protein sequence ID" value="QYR53881.1"/>
    <property type="molecule type" value="Genomic_DNA"/>
</dbReference>
<feature type="domain" description="YcgL" evidence="1">
    <location>
        <begin position="1"/>
        <end position="86"/>
    </location>
</feature>
<dbReference type="InterPro" id="IPR038068">
    <property type="entry name" value="YcgL-like_sf"/>
</dbReference>
<dbReference type="Proteomes" id="UP000824755">
    <property type="component" value="Chromosome"/>
</dbReference>
<dbReference type="InterPro" id="IPR027354">
    <property type="entry name" value="YcgL_dom"/>
</dbReference>
<evidence type="ECO:0000313" key="3">
    <source>
        <dbReference type="Proteomes" id="UP000824755"/>
    </source>
</evidence>
<dbReference type="RefSeq" id="WP_220380686.1">
    <property type="nucleotide sequence ID" value="NZ_CP080544.1"/>
</dbReference>
<organism evidence="2 3">
    <name type="scientific">Lysobacter soyae</name>
    <dbReference type="NCBI Taxonomy" id="2764185"/>
    <lineage>
        <taxon>Bacteria</taxon>
        <taxon>Pseudomonadati</taxon>
        <taxon>Pseudomonadota</taxon>
        <taxon>Gammaproteobacteria</taxon>
        <taxon>Lysobacterales</taxon>
        <taxon>Lysobacteraceae</taxon>
        <taxon>Lysobacter</taxon>
    </lineage>
</organism>
<dbReference type="Pfam" id="PF05166">
    <property type="entry name" value="YcgL"/>
    <property type="match status" value="1"/>
</dbReference>
<proteinExistence type="predicted"/>